<evidence type="ECO:0000313" key="2">
    <source>
        <dbReference type="Proteomes" id="UP001470230"/>
    </source>
</evidence>
<protein>
    <submittedName>
        <fullName evidence="1">Uncharacterized protein</fullName>
    </submittedName>
</protein>
<keyword evidence="2" id="KW-1185">Reference proteome</keyword>
<name>A0ABR2GR86_9EUKA</name>
<evidence type="ECO:0000313" key="1">
    <source>
        <dbReference type="EMBL" id="KAK8835760.1"/>
    </source>
</evidence>
<comment type="caution">
    <text evidence="1">The sequence shown here is derived from an EMBL/GenBank/DDBJ whole genome shotgun (WGS) entry which is preliminary data.</text>
</comment>
<organism evidence="1 2">
    <name type="scientific">Tritrichomonas musculus</name>
    <dbReference type="NCBI Taxonomy" id="1915356"/>
    <lineage>
        <taxon>Eukaryota</taxon>
        <taxon>Metamonada</taxon>
        <taxon>Parabasalia</taxon>
        <taxon>Tritrichomonadida</taxon>
        <taxon>Tritrichomonadidae</taxon>
        <taxon>Tritrichomonas</taxon>
    </lineage>
</organism>
<reference evidence="1 2" key="1">
    <citation type="submission" date="2024-04" db="EMBL/GenBank/DDBJ databases">
        <title>Tritrichomonas musculus Genome.</title>
        <authorList>
            <person name="Alves-Ferreira E."/>
            <person name="Grigg M."/>
            <person name="Lorenzi H."/>
            <person name="Galac M."/>
        </authorList>
    </citation>
    <scope>NUCLEOTIDE SEQUENCE [LARGE SCALE GENOMIC DNA]</scope>
    <source>
        <strain evidence="1 2">EAF2021</strain>
    </source>
</reference>
<dbReference type="EMBL" id="JAPFFF010000075">
    <property type="protein sequence ID" value="KAK8835760.1"/>
    <property type="molecule type" value="Genomic_DNA"/>
</dbReference>
<dbReference type="Proteomes" id="UP001470230">
    <property type="component" value="Unassembled WGS sequence"/>
</dbReference>
<gene>
    <name evidence="1" type="ORF">M9Y10_040580</name>
</gene>
<proteinExistence type="predicted"/>
<accession>A0ABR2GR86</accession>
<sequence length="68" mass="7688">MCGFASNLNKLFPLHSKHIPTAVEVKVVLYLISVLMRILVFKEIDPNCFVNDYTTLLYACTKNGIDIV</sequence>